<evidence type="ECO:0000256" key="4">
    <source>
        <dbReference type="ARBA" id="ARBA00023040"/>
    </source>
</evidence>
<evidence type="ECO:0000256" key="2">
    <source>
        <dbReference type="ARBA" id="ARBA00022692"/>
    </source>
</evidence>
<feature type="domain" description="G-protein coupled receptors family 1 profile" evidence="9">
    <location>
        <begin position="62"/>
        <end position="275"/>
    </location>
</feature>
<dbReference type="PANTHER" id="PTHR11334">
    <property type="entry name" value="MAS-RELATED G-PROTEIN COUPLED RECEPTOR"/>
    <property type="match status" value="1"/>
</dbReference>
<name>A0A7L1NRN8_RHICY</name>
<comment type="caution">
    <text evidence="10">The sequence shown here is derived from an EMBL/GenBank/DDBJ whole genome shotgun (WGS) entry which is preliminary data.</text>
</comment>
<evidence type="ECO:0000256" key="7">
    <source>
        <dbReference type="ARBA" id="ARBA00023224"/>
    </source>
</evidence>
<dbReference type="OrthoDB" id="9631784at2759"/>
<keyword evidence="5 8" id="KW-0472">Membrane</keyword>
<dbReference type="PANTHER" id="PTHR11334:SF68">
    <property type="entry name" value="G-PROTEIN COUPLED RECEPTORS FAMILY 1 PROFILE DOMAIN-CONTAINING PROTEIN-RELATED"/>
    <property type="match status" value="1"/>
</dbReference>
<dbReference type="PROSITE" id="PS50262">
    <property type="entry name" value="G_PROTEIN_RECEP_F1_2"/>
    <property type="match status" value="1"/>
</dbReference>
<reference evidence="10 11" key="1">
    <citation type="submission" date="2019-09" db="EMBL/GenBank/DDBJ databases">
        <title>Bird 10,000 Genomes (B10K) Project - Family phase.</title>
        <authorList>
            <person name="Zhang G."/>
        </authorList>
    </citation>
    <scope>NUCLEOTIDE SEQUENCE [LARGE SCALE GENOMIC DNA]</scope>
    <source>
        <strain evidence="10">B10K-DU-002-35</strain>
        <tissue evidence="10">Muscle</tissue>
    </source>
</reference>
<dbReference type="InterPro" id="IPR017452">
    <property type="entry name" value="GPCR_Rhodpsn_7TM"/>
</dbReference>
<dbReference type="Gene3D" id="1.20.1070.10">
    <property type="entry name" value="Rhodopsin 7-helix transmembrane proteins"/>
    <property type="match status" value="1"/>
</dbReference>
<evidence type="ECO:0000256" key="8">
    <source>
        <dbReference type="SAM" id="Phobius"/>
    </source>
</evidence>
<evidence type="ECO:0000256" key="5">
    <source>
        <dbReference type="ARBA" id="ARBA00023136"/>
    </source>
</evidence>
<dbReference type="SUPFAM" id="SSF81321">
    <property type="entry name" value="Family A G protein-coupled receptor-like"/>
    <property type="match status" value="1"/>
</dbReference>
<dbReference type="GO" id="GO:0005886">
    <property type="term" value="C:plasma membrane"/>
    <property type="evidence" value="ECO:0007669"/>
    <property type="project" value="TreeGrafter"/>
</dbReference>
<protein>
    <submittedName>
        <fullName evidence="10">MAS protein</fullName>
    </submittedName>
</protein>
<dbReference type="AlphaFoldDB" id="A0A7L1NRN8"/>
<feature type="non-terminal residue" evidence="10">
    <location>
        <position position="316"/>
    </location>
</feature>
<evidence type="ECO:0000256" key="3">
    <source>
        <dbReference type="ARBA" id="ARBA00022989"/>
    </source>
</evidence>
<keyword evidence="3 8" id="KW-1133">Transmembrane helix</keyword>
<feature type="transmembrane region" description="Helical" evidence="8">
    <location>
        <begin position="82"/>
        <end position="105"/>
    </location>
</feature>
<keyword evidence="11" id="KW-1185">Reference proteome</keyword>
<evidence type="ECO:0000256" key="1">
    <source>
        <dbReference type="ARBA" id="ARBA00004141"/>
    </source>
</evidence>
<dbReference type="Pfam" id="PF00001">
    <property type="entry name" value="7tm_1"/>
    <property type="match status" value="1"/>
</dbReference>
<dbReference type="PRINTS" id="PR00237">
    <property type="entry name" value="GPCRRHODOPSN"/>
</dbReference>
<comment type="subcellular location">
    <subcellularLocation>
        <location evidence="1">Membrane</location>
        <topology evidence="1">Multi-pass membrane protein</topology>
    </subcellularLocation>
</comment>
<feature type="transmembrane region" description="Helical" evidence="8">
    <location>
        <begin position="187"/>
        <end position="211"/>
    </location>
</feature>
<gene>
    <name evidence="10" type="primary">Mas1_1</name>
    <name evidence="10" type="ORF">RHICYA_R12047</name>
</gene>
<dbReference type="EMBL" id="VXBP01008604">
    <property type="protein sequence ID" value="NXO02621.1"/>
    <property type="molecule type" value="Genomic_DNA"/>
</dbReference>
<feature type="transmembrane region" description="Helical" evidence="8">
    <location>
        <begin position="125"/>
        <end position="148"/>
    </location>
</feature>
<evidence type="ECO:0000259" key="9">
    <source>
        <dbReference type="PROSITE" id="PS50262"/>
    </source>
</evidence>
<evidence type="ECO:0000313" key="10">
    <source>
        <dbReference type="EMBL" id="NXO02621.1"/>
    </source>
</evidence>
<evidence type="ECO:0000313" key="11">
    <source>
        <dbReference type="Proteomes" id="UP000565785"/>
    </source>
</evidence>
<evidence type="ECO:0000256" key="6">
    <source>
        <dbReference type="ARBA" id="ARBA00023170"/>
    </source>
</evidence>
<feature type="transmembrane region" description="Helical" evidence="8">
    <location>
        <begin position="252"/>
        <end position="278"/>
    </location>
</feature>
<sequence length="316" mass="34285">LPTMTSACPTCWSQPRVTADNSIWPHRLPRPEDTPNDWPECETGRLSQVPVTLLICLFGLVGNGAVVSALGSRVHRSPIAIYILNLAVADSAFLLSIAVALVVFYSPEGLCRGLGSRGVTAALNIAIVSTFTASIYLLTALSAATALSPSELRCRRSQRSPALVCALLWAMSFLLTITLYFCPAVLSVVLLSFVVSVLALLSSALTLLVRVLCCSWPSPPRKLWVVVLLVVFFFPFFTADFGYWVLLRLFGFSVFVFNTSLLLACVNSSVNPVIYFLVGSCVNKFSLSVRAALQRVLEEGAETQNQEESPGENTVE</sequence>
<dbReference type="Proteomes" id="UP000565785">
    <property type="component" value="Unassembled WGS sequence"/>
</dbReference>
<proteinExistence type="predicted"/>
<feature type="transmembrane region" description="Helical" evidence="8">
    <location>
        <begin position="49"/>
        <end position="70"/>
    </location>
</feature>
<feature type="transmembrane region" description="Helical" evidence="8">
    <location>
        <begin position="223"/>
        <end position="246"/>
    </location>
</feature>
<keyword evidence="2 8" id="KW-0812">Transmembrane</keyword>
<keyword evidence="6" id="KW-0675">Receptor</keyword>
<feature type="non-terminal residue" evidence="10">
    <location>
        <position position="1"/>
    </location>
</feature>
<accession>A0A7L1NRN8</accession>
<dbReference type="InterPro" id="IPR000276">
    <property type="entry name" value="GPCR_Rhodpsn"/>
</dbReference>
<keyword evidence="7" id="KW-0807">Transducer</keyword>
<dbReference type="GO" id="GO:0004930">
    <property type="term" value="F:G protein-coupled receptor activity"/>
    <property type="evidence" value="ECO:0007669"/>
    <property type="project" value="UniProtKB-KW"/>
</dbReference>
<organism evidence="10 11">
    <name type="scientific">Rhinopomastus cyanomelas</name>
    <name type="common">Common scimitarbill</name>
    <dbReference type="NCBI Taxonomy" id="113115"/>
    <lineage>
        <taxon>Eukaryota</taxon>
        <taxon>Metazoa</taxon>
        <taxon>Chordata</taxon>
        <taxon>Craniata</taxon>
        <taxon>Vertebrata</taxon>
        <taxon>Euteleostomi</taxon>
        <taxon>Archelosauria</taxon>
        <taxon>Archosauria</taxon>
        <taxon>Dinosauria</taxon>
        <taxon>Saurischia</taxon>
        <taxon>Theropoda</taxon>
        <taxon>Coelurosauria</taxon>
        <taxon>Aves</taxon>
        <taxon>Neognathae</taxon>
        <taxon>Neoaves</taxon>
        <taxon>Telluraves</taxon>
        <taxon>Coraciimorphae</taxon>
        <taxon>Bucerotiformes</taxon>
        <taxon>Rhinopomastidae</taxon>
        <taxon>Rhinopomastus</taxon>
    </lineage>
</organism>
<feature type="transmembrane region" description="Helical" evidence="8">
    <location>
        <begin position="160"/>
        <end position="181"/>
    </location>
</feature>
<dbReference type="InterPro" id="IPR026234">
    <property type="entry name" value="MRGPCRFAMILY"/>
</dbReference>
<dbReference type="PRINTS" id="PR02108">
    <property type="entry name" value="MRGPCRFAMILY"/>
</dbReference>
<keyword evidence="4" id="KW-0297">G-protein coupled receptor</keyword>